<dbReference type="SUPFAM" id="SSF47095">
    <property type="entry name" value="HMG-box"/>
    <property type="match status" value="1"/>
</dbReference>
<dbReference type="Proteomes" id="UP001430848">
    <property type="component" value="Unassembled WGS sequence"/>
</dbReference>
<keyword evidence="1" id="KW-0539">Nucleus</keyword>
<proteinExistence type="predicted"/>
<evidence type="ECO:0000259" key="3">
    <source>
        <dbReference type="PROSITE" id="PS50118"/>
    </source>
</evidence>
<feature type="compositionally biased region" description="Acidic residues" evidence="2">
    <location>
        <begin position="241"/>
        <end position="253"/>
    </location>
</feature>
<feature type="DNA-binding region" description="HMG box" evidence="1">
    <location>
        <begin position="167"/>
        <end position="231"/>
    </location>
</feature>
<keyword evidence="5" id="KW-1185">Reference proteome</keyword>
<dbReference type="PROSITE" id="PS50118">
    <property type="entry name" value="HMG_BOX_2"/>
    <property type="match status" value="1"/>
</dbReference>
<feature type="region of interest" description="Disordered" evidence="2">
    <location>
        <begin position="232"/>
        <end position="253"/>
    </location>
</feature>
<dbReference type="InterPro" id="IPR009071">
    <property type="entry name" value="HMG_box_dom"/>
</dbReference>
<dbReference type="InterPro" id="IPR036910">
    <property type="entry name" value="HMG_box_dom_sf"/>
</dbReference>
<evidence type="ECO:0000313" key="5">
    <source>
        <dbReference type="Proteomes" id="UP001430848"/>
    </source>
</evidence>
<keyword evidence="1" id="KW-0238">DNA-binding</keyword>
<protein>
    <recommendedName>
        <fullName evidence="3">HMG box domain-containing protein</fullName>
    </recommendedName>
</protein>
<gene>
    <name evidence="4" type="ORF">SLS63_009314</name>
</gene>
<sequence length="253" mass="28575">MSSHSCIICLFPIYRVISDYVHEYVCLNMTCINFKYSVPEYNTVRNVSPQLEESFQSDYPIHPLLDEHECPAPTAIQFCVAQPFPHQALQQGPIAVPQPARASGVNRVKPRNARRTNVSAGKSAPILGKPLSELPSSKGPDPLGEIAKYAQRGVQVRLKEAEEAGRVKRPSNKFLLYRKAYNSSVRREDMRAASAIIGQSWAMEGDELREHFAWLANTDAMLHEAAFPSYQYTPRRPVNNEEPEDLEELDFDE</sequence>
<accession>A0ABR1P053</accession>
<evidence type="ECO:0000256" key="1">
    <source>
        <dbReference type="PROSITE-ProRule" id="PRU00267"/>
    </source>
</evidence>
<feature type="region of interest" description="Disordered" evidence="2">
    <location>
        <begin position="96"/>
        <end position="140"/>
    </location>
</feature>
<dbReference type="EMBL" id="JAKNSF020000067">
    <property type="protein sequence ID" value="KAK7722033.1"/>
    <property type="molecule type" value="Genomic_DNA"/>
</dbReference>
<evidence type="ECO:0000313" key="4">
    <source>
        <dbReference type="EMBL" id="KAK7722033.1"/>
    </source>
</evidence>
<feature type="domain" description="HMG box" evidence="3">
    <location>
        <begin position="167"/>
        <end position="231"/>
    </location>
</feature>
<reference evidence="4 5" key="1">
    <citation type="submission" date="2024-02" db="EMBL/GenBank/DDBJ databases">
        <title>De novo assembly and annotation of 12 fungi associated with fruit tree decline syndrome in Ontario, Canada.</title>
        <authorList>
            <person name="Sulman M."/>
            <person name="Ellouze W."/>
            <person name="Ilyukhin E."/>
        </authorList>
    </citation>
    <scope>NUCLEOTIDE SEQUENCE [LARGE SCALE GENOMIC DNA]</scope>
    <source>
        <strain evidence="4 5">M169</strain>
    </source>
</reference>
<dbReference type="Gene3D" id="1.10.30.10">
    <property type="entry name" value="High mobility group box domain"/>
    <property type="match status" value="1"/>
</dbReference>
<name>A0ABR1P053_DIAER</name>
<comment type="caution">
    <text evidence="4">The sequence shown here is derived from an EMBL/GenBank/DDBJ whole genome shotgun (WGS) entry which is preliminary data.</text>
</comment>
<evidence type="ECO:0000256" key="2">
    <source>
        <dbReference type="SAM" id="MobiDB-lite"/>
    </source>
</evidence>
<organism evidence="4 5">
    <name type="scientific">Diaporthe eres</name>
    <name type="common">Phomopsis oblonga</name>
    <dbReference type="NCBI Taxonomy" id="83184"/>
    <lineage>
        <taxon>Eukaryota</taxon>
        <taxon>Fungi</taxon>
        <taxon>Dikarya</taxon>
        <taxon>Ascomycota</taxon>
        <taxon>Pezizomycotina</taxon>
        <taxon>Sordariomycetes</taxon>
        <taxon>Sordariomycetidae</taxon>
        <taxon>Diaporthales</taxon>
        <taxon>Diaporthaceae</taxon>
        <taxon>Diaporthe</taxon>
        <taxon>Diaporthe eres species complex</taxon>
    </lineage>
</organism>